<dbReference type="InterPro" id="IPR052974">
    <property type="entry name" value="GH79_Enzymes"/>
</dbReference>
<dbReference type="PANTHER" id="PTHR36183:SF2">
    <property type="entry name" value="BETA-GLUCURONIDASE C-TERMINAL DOMAIN-CONTAINING PROTEIN"/>
    <property type="match status" value="1"/>
</dbReference>
<organism evidence="3 4">
    <name type="scientific">Arthrobacter jiangjiafuii</name>
    <dbReference type="NCBI Taxonomy" id="2817475"/>
    <lineage>
        <taxon>Bacteria</taxon>
        <taxon>Bacillati</taxon>
        <taxon>Actinomycetota</taxon>
        <taxon>Actinomycetes</taxon>
        <taxon>Micrococcales</taxon>
        <taxon>Micrococcaceae</taxon>
        <taxon>Arthrobacter</taxon>
    </lineage>
</organism>
<dbReference type="Proteomes" id="UP000676885">
    <property type="component" value="Chromosome"/>
</dbReference>
<evidence type="ECO:0008006" key="5">
    <source>
        <dbReference type="Google" id="ProtNLM"/>
    </source>
</evidence>
<evidence type="ECO:0000256" key="1">
    <source>
        <dbReference type="SAM" id="MobiDB-lite"/>
    </source>
</evidence>
<keyword evidence="2" id="KW-1133">Transmembrane helix</keyword>
<accession>A0A975M346</accession>
<reference evidence="3 4" key="1">
    <citation type="submission" date="2021-05" db="EMBL/GenBank/DDBJ databases">
        <title>Novel species in genus Arthrobacter.</title>
        <authorList>
            <person name="Zhang G."/>
        </authorList>
    </citation>
    <scope>NUCLEOTIDE SEQUENCE [LARGE SCALE GENOMIC DNA]</scope>
    <source>
        <strain evidence="4">zg-ZUI227</strain>
    </source>
</reference>
<name>A0A975M346_9MICC</name>
<evidence type="ECO:0000313" key="3">
    <source>
        <dbReference type="EMBL" id="QWC09088.1"/>
    </source>
</evidence>
<dbReference type="RefSeq" id="WP_210229593.1">
    <property type="nucleotide sequence ID" value="NZ_CP076022.1"/>
</dbReference>
<dbReference type="Gene3D" id="3.20.20.80">
    <property type="entry name" value="Glycosidases"/>
    <property type="match status" value="1"/>
</dbReference>
<keyword evidence="2" id="KW-0472">Membrane</keyword>
<gene>
    <name evidence="3" type="ORF">KKR91_11245</name>
</gene>
<feature type="transmembrane region" description="Helical" evidence="2">
    <location>
        <begin position="28"/>
        <end position="49"/>
    </location>
</feature>
<protein>
    <recommendedName>
        <fullName evidence="5">Glycosyl hydrolase family 79, N-terminal domain</fullName>
    </recommendedName>
</protein>
<dbReference type="EMBL" id="CP076022">
    <property type="protein sequence ID" value="QWC09088.1"/>
    <property type="molecule type" value="Genomic_DNA"/>
</dbReference>
<dbReference type="InterPro" id="IPR013780">
    <property type="entry name" value="Glyco_hydro_b"/>
</dbReference>
<dbReference type="KEGG" id="ajg:KKR91_11245"/>
<sequence length="567" mass="58850">MPDPIDSPAPGQDGSAPQRRRLRRRTRFLAGAAGLVVIAAGAVAIPQLLADDAPAVSDAGTVAAPPAEVVLPDSEKLARPEYQQLAPSPDAGLAAADPLNLEVSATPVGTSLTPGSVGLSLEATDLADERLSADNATLVTYLRELGSPTLRFGGNAVDRRFFWTSTGEAVPAGWNAASGGPFTTVTPADLERINALAEAVDASIIMNVTLGQYDPERAADQAKHAGEIFGERLVGVIVGNEPNGLSEAAGAYNDLRPAGWDVEDYLDELSAYSKAIEAAAPGTPIAGPGTFTQDWWKEFSASDVPNKVALAYHNYPLSSCSGTDPTQTPTMANLVSPSTAERSVKYSDAAARIGSDAKLETWLAETSASACTGSNEYTKTHASALWSANFALTAAKAGVSRIAFHSSLMACGGGPPMSVLCATGEWGSAGPDFEPRANYYGLSVVGMLGSGEFLTGNASGGTNTYWYAVRHEDESISVALVNLNDPQSMAPTPVTLKVPAGSRYGSMSQLTGATYASQDTTVIDGALQVPVADRNRIPGYTAETGKSGEITLPVTAGTVTVLNFEYR</sequence>
<dbReference type="PANTHER" id="PTHR36183">
    <property type="entry name" value="BETA-GLUCURONIDASE"/>
    <property type="match status" value="1"/>
</dbReference>
<dbReference type="AlphaFoldDB" id="A0A975M346"/>
<dbReference type="Gene3D" id="2.60.40.1180">
    <property type="entry name" value="Golgi alpha-mannosidase II"/>
    <property type="match status" value="1"/>
</dbReference>
<feature type="region of interest" description="Disordered" evidence="1">
    <location>
        <begin position="1"/>
        <end position="21"/>
    </location>
</feature>
<evidence type="ECO:0000313" key="4">
    <source>
        <dbReference type="Proteomes" id="UP000676885"/>
    </source>
</evidence>
<proteinExistence type="predicted"/>
<keyword evidence="2" id="KW-0812">Transmembrane</keyword>
<keyword evidence="4" id="KW-1185">Reference proteome</keyword>
<dbReference type="InterPro" id="IPR017853">
    <property type="entry name" value="GH"/>
</dbReference>
<evidence type="ECO:0000256" key="2">
    <source>
        <dbReference type="SAM" id="Phobius"/>
    </source>
</evidence>
<dbReference type="SUPFAM" id="SSF51445">
    <property type="entry name" value="(Trans)glycosidases"/>
    <property type="match status" value="1"/>
</dbReference>